<reference evidence="4 5" key="1">
    <citation type="submission" date="2018-09" db="EMBL/GenBank/DDBJ databases">
        <authorList>
            <person name="Wang Z."/>
        </authorList>
    </citation>
    <scope>NUCLEOTIDE SEQUENCE [LARGE SCALE GENOMIC DNA]</scope>
    <source>
        <strain evidence="4 5">ALS 81</strain>
    </source>
</reference>
<evidence type="ECO:0000256" key="1">
    <source>
        <dbReference type="SAM" id="Phobius"/>
    </source>
</evidence>
<evidence type="ECO:0000259" key="2">
    <source>
        <dbReference type="PROSITE" id="PS50883"/>
    </source>
</evidence>
<dbReference type="Pfam" id="PF00990">
    <property type="entry name" value="GGDEF"/>
    <property type="match status" value="1"/>
</dbReference>
<dbReference type="PROSITE" id="PS50887">
    <property type="entry name" value="GGDEF"/>
    <property type="match status" value="1"/>
</dbReference>
<dbReference type="EMBL" id="RAQO01000002">
    <property type="protein sequence ID" value="RKF21383.1"/>
    <property type="molecule type" value="Genomic_DNA"/>
</dbReference>
<dbReference type="PROSITE" id="PS50883">
    <property type="entry name" value="EAL"/>
    <property type="match status" value="1"/>
</dbReference>
<keyword evidence="1" id="KW-0472">Membrane</keyword>
<dbReference type="CDD" id="cd01948">
    <property type="entry name" value="EAL"/>
    <property type="match status" value="1"/>
</dbReference>
<feature type="domain" description="EAL" evidence="2">
    <location>
        <begin position="394"/>
        <end position="631"/>
    </location>
</feature>
<dbReference type="InterPro" id="IPR029787">
    <property type="entry name" value="Nucleotide_cyclase"/>
</dbReference>
<dbReference type="InterPro" id="IPR043128">
    <property type="entry name" value="Rev_trsase/Diguanyl_cyclase"/>
</dbReference>
<dbReference type="PANTHER" id="PTHR33121">
    <property type="entry name" value="CYCLIC DI-GMP PHOSPHODIESTERASE PDEF"/>
    <property type="match status" value="1"/>
</dbReference>
<dbReference type="PANTHER" id="PTHR33121:SF32">
    <property type="entry name" value="RNASE E SPECIFICITY FACTOR CSRD"/>
    <property type="match status" value="1"/>
</dbReference>
<dbReference type="NCBIfam" id="TIGR00254">
    <property type="entry name" value="GGDEF"/>
    <property type="match status" value="1"/>
</dbReference>
<keyword evidence="5" id="KW-1185">Reference proteome</keyword>
<feature type="domain" description="GGDEF" evidence="3">
    <location>
        <begin position="250"/>
        <end position="383"/>
    </location>
</feature>
<name>A0A420EL27_9ALTE</name>
<dbReference type="OrthoDB" id="5894408at2"/>
<sequence length="631" mass="71958">MRFSNQVILFISSCVIIAVCLVLLGGALTFRQLTYNQQQHKLSTVVSLLDEQLDLQPDTPAFAQWLPNWLRAHDIIRLDVANSGGSLYSFRNLDYKGLESVLVDYSYPMPKHPGFNLKIRVEKPFRLLRYDWQAMWGIAMGLIIITLGMWASIVWLRKQLRGAELLQARGNKILAGYSSSVRQGDPREWPNAASKAFDRLLLQIQDYSLERSRFDRLIRHNAFIDELTQLSNRTHFYNQLEAEIRDTDINSGAVLLIYLKGMDDINYEHARSQGDVVLQQVANMMRKHSERYIDASLARLSGDTFAILLSNTNAKDAESVASSLLRQLERIPLPEKAEQDDFYYIGIVAYHYGDHPGRILDRADEAVRVAQMQGNNAWYIEEQSLDLANAGRGSVRWRTMLQGVLEQETLQFYKQAVVDQDAKTVCYELLARITESDGNELTAGSFIPWVDKSGLSLPMDRLSLKVGLEQATKKREQIAINLRASSLIEPEIMRALLRWRMKASSAVRKRLIIELQEDQIAQLNDTQMIRLRALNKNGIQIAVDRAGQKVVSTRYINELQLSYLKLHPSLVRDIQLRQVNRLAVSSLVASCNQRAPVVAVAVEREEEWRVLKRLGVSWGQGFLFGKPKPMD</sequence>
<gene>
    <name evidence="4" type="ORF">DBZ36_01655</name>
</gene>
<dbReference type="InterPro" id="IPR035919">
    <property type="entry name" value="EAL_sf"/>
</dbReference>
<feature type="transmembrane region" description="Helical" evidence="1">
    <location>
        <begin position="7"/>
        <end position="30"/>
    </location>
</feature>
<keyword evidence="1" id="KW-1133">Transmembrane helix</keyword>
<dbReference type="SUPFAM" id="SSF55073">
    <property type="entry name" value="Nucleotide cyclase"/>
    <property type="match status" value="1"/>
</dbReference>
<dbReference type="InterPro" id="IPR001633">
    <property type="entry name" value="EAL_dom"/>
</dbReference>
<evidence type="ECO:0000259" key="3">
    <source>
        <dbReference type="PROSITE" id="PS50887"/>
    </source>
</evidence>
<dbReference type="Proteomes" id="UP000286482">
    <property type="component" value="Unassembled WGS sequence"/>
</dbReference>
<dbReference type="Pfam" id="PF17157">
    <property type="entry name" value="GAPES4"/>
    <property type="match status" value="1"/>
</dbReference>
<accession>A0A420EL27</accession>
<comment type="caution">
    <text evidence="4">The sequence shown here is derived from an EMBL/GenBank/DDBJ whole genome shotgun (WGS) entry which is preliminary data.</text>
</comment>
<dbReference type="SMART" id="SM00267">
    <property type="entry name" value="GGDEF"/>
    <property type="match status" value="1"/>
</dbReference>
<dbReference type="AlphaFoldDB" id="A0A420EL27"/>
<dbReference type="InterPro" id="IPR033423">
    <property type="entry name" value="GAPES4"/>
</dbReference>
<proteinExistence type="predicted"/>
<dbReference type="InterPro" id="IPR050706">
    <property type="entry name" value="Cyclic-di-GMP_PDE-like"/>
</dbReference>
<dbReference type="SUPFAM" id="SSF141868">
    <property type="entry name" value="EAL domain-like"/>
    <property type="match status" value="1"/>
</dbReference>
<dbReference type="Pfam" id="PF00563">
    <property type="entry name" value="EAL"/>
    <property type="match status" value="1"/>
</dbReference>
<protein>
    <submittedName>
        <fullName evidence="4">EAL domain-containing protein</fullName>
    </submittedName>
</protein>
<dbReference type="InterPro" id="IPR000160">
    <property type="entry name" value="GGDEF_dom"/>
</dbReference>
<organism evidence="4 5">
    <name type="scientific">Alginatibacterium sediminis</name>
    <dbReference type="NCBI Taxonomy" id="2164068"/>
    <lineage>
        <taxon>Bacteria</taxon>
        <taxon>Pseudomonadati</taxon>
        <taxon>Pseudomonadota</taxon>
        <taxon>Gammaproteobacteria</taxon>
        <taxon>Alteromonadales</taxon>
        <taxon>Alteromonadaceae</taxon>
        <taxon>Alginatibacterium</taxon>
    </lineage>
</organism>
<dbReference type="RefSeq" id="WP_120353187.1">
    <property type="nucleotide sequence ID" value="NZ_RAQO01000002.1"/>
</dbReference>
<dbReference type="SMART" id="SM00052">
    <property type="entry name" value="EAL"/>
    <property type="match status" value="1"/>
</dbReference>
<dbReference type="Gene3D" id="3.20.20.450">
    <property type="entry name" value="EAL domain"/>
    <property type="match status" value="1"/>
</dbReference>
<dbReference type="Gene3D" id="3.30.70.270">
    <property type="match status" value="1"/>
</dbReference>
<evidence type="ECO:0000313" key="5">
    <source>
        <dbReference type="Proteomes" id="UP000286482"/>
    </source>
</evidence>
<feature type="transmembrane region" description="Helical" evidence="1">
    <location>
        <begin position="134"/>
        <end position="156"/>
    </location>
</feature>
<dbReference type="GO" id="GO:0071111">
    <property type="term" value="F:cyclic-guanylate-specific phosphodiesterase activity"/>
    <property type="evidence" value="ECO:0007669"/>
    <property type="project" value="InterPro"/>
</dbReference>
<dbReference type="CDD" id="cd01949">
    <property type="entry name" value="GGDEF"/>
    <property type="match status" value="1"/>
</dbReference>
<evidence type="ECO:0000313" key="4">
    <source>
        <dbReference type="EMBL" id="RKF21383.1"/>
    </source>
</evidence>
<keyword evidence="1" id="KW-0812">Transmembrane</keyword>